<comment type="function">
    <text evidence="9">PPIases accelerate the folding of proteins. It catalyzes the cis-trans isomerization of proline imidic peptide bonds in oligopeptides.</text>
</comment>
<dbReference type="PANTHER" id="PTHR10012:SF3">
    <property type="entry name" value="SERINE_THREONINE-PROTEIN PHOSPHATASE 2A ACTIVATOR 1"/>
    <property type="match status" value="1"/>
</dbReference>
<keyword evidence="7 9" id="KW-0413">Isomerase</keyword>
<dbReference type="Proteomes" id="UP000186136">
    <property type="component" value="Unassembled WGS sequence"/>
</dbReference>
<evidence type="ECO:0000256" key="10">
    <source>
        <dbReference type="SAM" id="MobiDB-lite"/>
    </source>
</evidence>
<evidence type="ECO:0000256" key="2">
    <source>
        <dbReference type="ARBA" id="ARBA00004123"/>
    </source>
</evidence>
<comment type="similarity">
    <text evidence="4 9">Belongs to the PTPA-type PPIase family.</text>
</comment>
<evidence type="ECO:0000313" key="12">
    <source>
        <dbReference type="Proteomes" id="UP000186136"/>
    </source>
</evidence>
<dbReference type="EMBL" id="BDGI01000118">
    <property type="protein sequence ID" value="GAV29408.1"/>
    <property type="molecule type" value="Genomic_DNA"/>
</dbReference>
<evidence type="ECO:0000256" key="8">
    <source>
        <dbReference type="ARBA" id="ARBA00023242"/>
    </source>
</evidence>
<comment type="catalytic activity">
    <reaction evidence="1 9">
        <text>[protein]-peptidylproline (omega=180) = [protein]-peptidylproline (omega=0)</text>
        <dbReference type="Rhea" id="RHEA:16237"/>
        <dbReference type="Rhea" id="RHEA-COMP:10747"/>
        <dbReference type="Rhea" id="RHEA-COMP:10748"/>
        <dbReference type="ChEBI" id="CHEBI:83833"/>
        <dbReference type="ChEBI" id="CHEBI:83834"/>
        <dbReference type="EC" id="5.2.1.8"/>
    </reaction>
</comment>
<gene>
    <name evidence="11" type="ORF">PMKS-002908</name>
</gene>
<comment type="caution">
    <text evidence="11">The sequence shown here is derived from an EMBL/GenBank/DDBJ whole genome shotgun (WGS) entry which is preliminary data.</text>
</comment>
<evidence type="ECO:0000256" key="5">
    <source>
        <dbReference type="ARBA" id="ARBA00022490"/>
    </source>
</evidence>
<evidence type="ECO:0000256" key="1">
    <source>
        <dbReference type="ARBA" id="ARBA00000971"/>
    </source>
</evidence>
<keyword evidence="12" id="KW-1185">Reference proteome</keyword>
<accession>A0A1Q2YIN0</accession>
<evidence type="ECO:0000256" key="9">
    <source>
        <dbReference type="RuleBase" id="RU361210"/>
    </source>
</evidence>
<dbReference type="GO" id="GO:0005737">
    <property type="term" value="C:cytoplasm"/>
    <property type="evidence" value="ECO:0007669"/>
    <property type="project" value="UniProtKB-SubCell"/>
</dbReference>
<dbReference type="InterPro" id="IPR037218">
    <property type="entry name" value="PTPA_sf"/>
</dbReference>
<dbReference type="SUPFAM" id="SSF140984">
    <property type="entry name" value="PTPA-like"/>
    <property type="match status" value="1"/>
</dbReference>
<evidence type="ECO:0000256" key="6">
    <source>
        <dbReference type="ARBA" id="ARBA00023110"/>
    </source>
</evidence>
<dbReference type="Pfam" id="PF03095">
    <property type="entry name" value="PTPA"/>
    <property type="match status" value="1"/>
</dbReference>
<feature type="region of interest" description="Disordered" evidence="10">
    <location>
        <begin position="85"/>
        <end position="109"/>
    </location>
</feature>
<feature type="region of interest" description="Disordered" evidence="10">
    <location>
        <begin position="402"/>
        <end position="440"/>
    </location>
</feature>
<proteinExistence type="inferred from homology"/>
<dbReference type="GO" id="GO:0000159">
    <property type="term" value="C:protein phosphatase type 2A complex"/>
    <property type="evidence" value="ECO:0007669"/>
    <property type="project" value="TreeGrafter"/>
</dbReference>
<evidence type="ECO:0000256" key="7">
    <source>
        <dbReference type="ARBA" id="ARBA00023235"/>
    </source>
</evidence>
<dbReference type="InterPro" id="IPR004327">
    <property type="entry name" value="Phstyr_phstse_ac"/>
</dbReference>
<keyword evidence="6 9" id="KW-0697">Rotamase</keyword>
<keyword evidence="8" id="KW-0539">Nucleus</keyword>
<dbReference type="EC" id="5.2.1.8" evidence="9"/>
<dbReference type="GO" id="GO:0008160">
    <property type="term" value="F:protein tyrosine phosphatase activator activity"/>
    <property type="evidence" value="ECO:0007669"/>
    <property type="project" value="TreeGrafter"/>
</dbReference>
<dbReference type="GO" id="GO:0003755">
    <property type="term" value="F:peptidyl-prolyl cis-trans isomerase activity"/>
    <property type="evidence" value="ECO:0007669"/>
    <property type="project" value="UniProtKB-KW"/>
</dbReference>
<dbReference type="OrthoDB" id="16120at2759"/>
<keyword evidence="5 9" id="KW-0963">Cytoplasm</keyword>
<protein>
    <recommendedName>
        <fullName evidence="9">Serine/threonine-protein phosphatase 2A activator</fullName>
        <ecNumber evidence="9">5.2.1.8</ecNumber>
    </recommendedName>
    <alternativeName>
        <fullName evidence="9">Phosphotyrosyl phosphatase activator</fullName>
    </alternativeName>
</protein>
<evidence type="ECO:0000256" key="4">
    <source>
        <dbReference type="ARBA" id="ARBA00011019"/>
    </source>
</evidence>
<dbReference type="GO" id="GO:0005634">
    <property type="term" value="C:nucleus"/>
    <property type="evidence" value="ECO:0007669"/>
    <property type="project" value="UniProtKB-SubCell"/>
</dbReference>
<feature type="compositionally biased region" description="Gly residues" evidence="10">
    <location>
        <begin position="508"/>
        <end position="517"/>
    </location>
</feature>
<dbReference type="PANTHER" id="PTHR10012">
    <property type="entry name" value="SERINE/THREONINE-PROTEIN PHOSPHATASE 2A REGULATORY SUBUNIT B"/>
    <property type="match status" value="1"/>
</dbReference>
<feature type="compositionally biased region" description="Polar residues" evidence="10">
    <location>
        <begin position="85"/>
        <end position="99"/>
    </location>
</feature>
<dbReference type="AlphaFoldDB" id="A0A1Q2YIN0"/>
<feature type="region of interest" description="Disordered" evidence="10">
    <location>
        <begin position="504"/>
        <end position="526"/>
    </location>
</feature>
<dbReference type="Gene3D" id="1.20.120.1150">
    <property type="match status" value="1"/>
</dbReference>
<reference evidence="11 12" key="1">
    <citation type="submission" date="2016-08" db="EMBL/GenBank/DDBJ databases">
        <title>Whole genome shotgun sequence of Pichia membranifaciens KS47-1.</title>
        <authorList>
            <person name="Konishi M."/>
            <person name="Ishida M."/>
            <person name="Arakawa T."/>
            <person name="Kato Y."/>
            <person name="Horiuchi J."/>
        </authorList>
    </citation>
    <scope>NUCLEOTIDE SEQUENCE [LARGE SCALE GENOMIC DNA]</scope>
    <source>
        <strain evidence="11 12">KS47-1</strain>
    </source>
</reference>
<sequence length="526" mass="58868">MQESGQLPSYSLNDKSLTEKWKPPQKRIFSGVDIPSFQSSRAIANINGIVSLICTEVSLVDVPAGALDDKLVDFSLKGFQRSVTASQTIPPSKRNSSVNAPPKFTDESESKGYSTITRAILSILQKFTDLKAQTPPFPGPRRYGNFACRDWHDKLTSNIDSILNDAFLDLLQESEKSENYLGMKEEIKYYLLGSFGSRERLDYGTGHELSFVSFLGCLVMIDLIDRKKMNGSEWLSILAGYYDLVKSLILSYTLEPAGSHGVWGLDDHFHLVYVFGACQLVDFKTLGASSESQAPNISTKVMNYRMGLTPSSILNPETLRRERDKNLYYNAISFIRMVKVGPFSEHSPILYEISASKNWEKIARGMLRMYYGEVLSKFPVVQHFYFGGVFFPWVDTHGQELRSSEGQSEALAETQNAQPHKNVDNGNRYNESVTSTMGTFYPDREDELSKLLQERRKVTTNERAAEGITSSRLVGTNSQRHHNLNAVHQTRVPWETKKVGNVTSSYGGPTGPTGPAGLGDTKVPWK</sequence>
<feature type="compositionally biased region" description="Polar residues" evidence="10">
    <location>
        <begin position="413"/>
        <end position="438"/>
    </location>
</feature>
<dbReference type="InterPro" id="IPR043170">
    <property type="entry name" value="PTPA_C_lid"/>
</dbReference>
<evidence type="ECO:0000313" key="11">
    <source>
        <dbReference type="EMBL" id="GAV29408.1"/>
    </source>
</evidence>
<name>A0A1Q2YIN0_9ASCO</name>
<organism evidence="11 12">
    <name type="scientific">Pichia membranifaciens</name>
    <dbReference type="NCBI Taxonomy" id="4926"/>
    <lineage>
        <taxon>Eukaryota</taxon>
        <taxon>Fungi</taxon>
        <taxon>Dikarya</taxon>
        <taxon>Ascomycota</taxon>
        <taxon>Saccharomycotina</taxon>
        <taxon>Pichiomycetes</taxon>
        <taxon>Pichiales</taxon>
        <taxon>Pichiaceae</taxon>
        <taxon>Pichia</taxon>
    </lineage>
</organism>
<dbReference type="GO" id="GO:0007052">
    <property type="term" value="P:mitotic spindle organization"/>
    <property type="evidence" value="ECO:0007669"/>
    <property type="project" value="TreeGrafter"/>
</dbReference>
<comment type="subcellular location">
    <subcellularLocation>
        <location evidence="3 9">Cytoplasm</location>
    </subcellularLocation>
    <subcellularLocation>
        <location evidence="2">Nucleus</location>
    </subcellularLocation>
</comment>
<dbReference type="CDD" id="cd04087">
    <property type="entry name" value="PTPA"/>
    <property type="match status" value="1"/>
</dbReference>
<evidence type="ECO:0000256" key="3">
    <source>
        <dbReference type="ARBA" id="ARBA00004496"/>
    </source>
</evidence>